<evidence type="ECO:0000256" key="1">
    <source>
        <dbReference type="SAM" id="MobiDB-lite"/>
    </source>
</evidence>
<sequence>MAILRSKKTSKTHFLYQKTKPTNLKTGNPETGSNEPNSNFIKIKTLNFQNPRSATKPMF</sequence>
<reference evidence="2" key="1">
    <citation type="submission" date="2022-11" db="EMBL/GenBank/DDBJ databases">
        <authorList>
            <person name="Hyden B.L."/>
            <person name="Feng K."/>
            <person name="Yates T."/>
            <person name="Jawdy S."/>
            <person name="Smart L.B."/>
            <person name="Muchero W."/>
        </authorList>
    </citation>
    <scope>NUCLEOTIDE SEQUENCE</scope>
    <source>
        <tissue evidence="2">Shoot tip</tissue>
    </source>
</reference>
<proteinExistence type="predicted"/>
<gene>
    <name evidence="2" type="ORF">OIU85_009146</name>
</gene>
<evidence type="ECO:0000313" key="2">
    <source>
        <dbReference type="EMBL" id="KAJ6678643.1"/>
    </source>
</evidence>
<evidence type="ECO:0000313" key="3">
    <source>
        <dbReference type="Proteomes" id="UP001151529"/>
    </source>
</evidence>
<dbReference type="EMBL" id="JAPFFL010000014">
    <property type="protein sequence ID" value="KAJ6678643.1"/>
    <property type="molecule type" value="Genomic_DNA"/>
</dbReference>
<protein>
    <submittedName>
        <fullName evidence="2">Uncharacterized protein</fullName>
    </submittedName>
</protein>
<keyword evidence="3" id="KW-1185">Reference proteome</keyword>
<dbReference type="AlphaFoldDB" id="A0A9Q0NZ39"/>
<feature type="compositionally biased region" description="Polar residues" evidence="1">
    <location>
        <begin position="19"/>
        <end position="38"/>
    </location>
</feature>
<dbReference type="Proteomes" id="UP001151529">
    <property type="component" value="Chromosome 7"/>
</dbReference>
<reference evidence="2" key="2">
    <citation type="journal article" date="2023" name="Int. J. Mol. Sci.">
        <title>De Novo Assembly and Annotation of 11 Diverse Shrub Willow (Salix) Genomes Reveals Novel Gene Organization in Sex-Linked Regions.</title>
        <authorList>
            <person name="Hyden B."/>
            <person name="Feng K."/>
            <person name="Yates T.B."/>
            <person name="Jawdy S."/>
            <person name="Cereghino C."/>
            <person name="Smart L.B."/>
            <person name="Muchero W."/>
        </authorList>
    </citation>
    <scope>NUCLEOTIDE SEQUENCE [LARGE SCALE GENOMIC DNA]</scope>
    <source>
        <tissue evidence="2">Shoot tip</tissue>
    </source>
</reference>
<organism evidence="2 3">
    <name type="scientific">Salix viminalis</name>
    <name type="common">Common osier</name>
    <name type="synonym">Basket willow</name>
    <dbReference type="NCBI Taxonomy" id="40686"/>
    <lineage>
        <taxon>Eukaryota</taxon>
        <taxon>Viridiplantae</taxon>
        <taxon>Streptophyta</taxon>
        <taxon>Embryophyta</taxon>
        <taxon>Tracheophyta</taxon>
        <taxon>Spermatophyta</taxon>
        <taxon>Magnoliopsida</taxon>
        <taxon>eudicotyledons</taxon>
        <taxon>Gunneridae</taxon>
        <taxon>Pentapetalae</taxon>
        <taxon>rosids</taxon>
        <taxon>fabids</taxon>
        <taxon>Malpighiales</taxon>
        <taxon>Salicaceae</taxon>
        <taxon>Saliceae</taxon>
        <taxon>Salix</taxon>
    </lineage>
</organism>
<comment type="caution">
    <text evidence="2">The sequence shown here is derived from an EMBL/GenBank/DDBJ whole genome shotgun (WGS) entry which is preliminary data.</text>
</comment>
<accession>A0A9Q0NZ39</accession>
<name>A0A9Q0NZ39_SALVM</name>
<feature type="compositionally biased region" description="Basic residues" evidence="1">
    <location>
        <begin position="1"/>
        <end position="11"/>
    </location>
</feature>
<feature type="region of interest" description="Disordered" evidence="1">
    <location>
        <begin position="1"/>
        <end position="38"/>
    </location>
</feature>